<feature type="region of interest" description="Disordered" evidence="1">
    <location>
        <begin position="1"/>
        <end position="33"/>
    </location>
</feature>
<dbReference type="GO" id="GO:0006206">
    <property type="term" value="P:pyrimidine nucleobase metabolic process"/>
    <property type="evidence" value="ECO:0007669"/>
    <property type="project" value="TreeGrafter"/>
</dbReference>
<protein>
    <recommendedName>
        <fullName evidence="4">Pyrimidine 5-nucleotidase</fullName>
    </recommendedName>
</protein>
<name>A0A0K3CJQ5_RHOTO</name>
<dbReference type="SUPFAM" id="SSF56784">
    <property type="entry name" value="HAD-like"/>
    <property type="match status" value="1"/>
</dbReference>
<accession>A0A0K3CJQ5</accession>
<evidence type="ECO:0000313" key="3">
    <source>
        <dbReference type="Proteomes" id="UP000199069"/>
    </source>
</evidence>
<reference evidence="2 3" key="1">
    <citation type="submission" date="2015-07" db="EMBL/GenBank/DDBJ databases">
        <authorList>
            <person name="Cajimat M.N.B."/>
            <person name="Milazzo M.L."/>
            <person name="Fulhorst C.F."/>
        </authorList>
    </citation>
    <scope>NUCLEOTIDE SEQUENCE [LARGE SCALE GENOMIC DNA]</scope>
    <source>
        <strain evidence="2">Single colony</strain>
    </source>
</reference>
<dbReference type="InterPro" id="IPR052791">
    <property type="entry name" value="SSM1_domain"/>
</dbReference>
<dbReference type="GO" id="GO:0008252">
    <property type="term" value="F:nucleotidase activity"/>
    <property type="evidence" value="ECO:0007669"/>
    <property type="project" value="TreeGrafter"/>
</dbReference>
<keyword evidence="3" id="KW-1185">Reference proteome</keyword>
<dbReference type="Gene3D" id="3.40.50.1000">
    <property type="entry name" value="HAD superfamily/HAD-like"/>
    <property type="match status" value="1"/>
</dbReference>
<dbReference type="SFLD" id="SFLDG01129">
    <property type="entry name" value="C1.5:_HAD__Beta-PGM__Phosphata"/>
    <property type="match status" value="1"/>
</dbReference>
<dbReference type="SFLD" id="SFLDS00003">
    <property type="entry name" value="Haloacid_Dehalogenase"/>
    <property type="match status" value="1"/>
</dbReference>
<dbReference type="GO" id="GO:0009166">
    <property type="term" value="P:nucleotide catabolic process"/>
    <property type="evidence" value="ECO:0007669"/>
    <property type="project" value="TreeGrafter"/>
</dbReference>
<evidence type="ECO:0000313" key="2">
    <source>
        <dbReference type="EMBL" id="CTR09909.1"/>
    </source>
</evidence>
<dbReference type="InterPro" id="IPR010237">
    <property type="entry name" value="Pyr-5-nucltdase"/>
</dbReference>
<feature type="compositionally biased region" description="Basic and acidic residues" evidence="1">
    <location>
        <begin position="1"/>
        <end position="11"/>
    </location>
</feature>
<sequence length="309" mass="34496">MPSESHKERHLSPSPLSAALVTNNDGTPRGTPPPLDDKLIVLFDIDNTLCAFSIYPNGEARADEWRNVLLVADSKEAGIAELMKDKIRAYFRKLGLTEEEAAHLHHEYYKTYGLAIRGLVRHHKVDPLDYDKHCDQALPLETVLKVDPRLQQLLRDIDREKCHVWALTNAYVNHAVRVLKLLGISEFFEGIVSCDYGAGDFSCKPEAEFFQESVEAVSSPPPPLSRLYFVDDSALNIRGANALGWGHCVLFDEAGAEENRLGGLDKMPLDEDKEGPAKEAARVSVISDLEELRHVWREVFKAPPTNGSS</sequence>
<dbReference type="NCBIfam" id="TIGR01509">
    <property type="entry name" value="HAD-SF-IA-v3"/>
    <property type="match status" value="1"/>
</dbReference>
<proteinExistence type="predicted"/>
<dbReference type="OMA" id="NACWVCE"/>
<evidence type="ECO:0000256" key="1">
    <source>
        <dbReference type="SAM" id="MobiDB-lite"/>
    </source>
</evidence>
<dbReference type="PANTHER" id="PTHR47438:SF1">
    <property type="entry name" value="PHOSPHATE METABOLISM PROTEIN 8-RELATED"/>
    <property type="match status" value="1"/>
</dbReference>
<dbReference type="InterPro" id="IPR036412">
    <property type="entry name" value="HAD-like_sf"/>
</dbReference>
<dbReference type="EMBL" id="CWKI01000011">
    <property type="protein sequence ID" value="CTR09909.1"/>
    <property type="molecule type" value="Genomic_DNA"/>
</dbReference>
<dbReference type="InterPro" id="IPR023214">
    <property type="entry name" value="HAD_sf"/>
</dbReference>
<dbReference type="Gene3D" id="1.10.150.450">
    <property type="match status" value="1"/>
</dbReference>
<evidence type="ECO:0008006" key="4">
    <source>
        <dbReference type="Google" id="ProtNLM"/>
    </source>
</evidence>
<dbReference type="AlphaFoldDB" id="A0A0K3CJQ5"/>
<dbReference type="PANTHER" id="PTHR47438">
    <property type="entry name" value="PHOSPHATE METABOLISM PROTEIN 8-RELATED"/>
    <property type="match status" value="1"/>
</dbReference>
<dbReference type="InterPro" id="IPR006439">
    <property type="entry name" value="HAD-SF_hydro_IA"/>
</dbReference>
<dbReference type="STRING" id="5286.A0A0K3CJQ5"/>
<organism evidence="2 3">
    <name type="scientific">Rhodotorula toruloides</name>
    <name type="common">Yeast</name>
    <name type="synonym">Rhodosporidium toruloides</name>
    <dbReference type="NCBI Taxonomy" id="5286"/>
    <lineage>
        <taxon>Eukaryota</taxon>
        <taxon>Fungi</taxon>
        <taxon>Dikarya</taxon>
        <taxon>Basidiomycota</taxon>
        <taxon>Pucciniomycotina</taxon>
        <taxon>Microbotryomycetes</taxon>
        <taxon>Sporidiobolales</taxon>
        <taxon>Sporidiobolaceae</taxon>
        <taxon>Rhodotorula</taxon>
    </lineage>
</organism>
<dbReference type="SFLD" id="SFLDG01132">
    <property type="entry name" value="C1.5.3:_5'-Nucleotidase_Like"/>
    <property type="match status" value="1"/>
</dbReference>
<gene>
    <name evidence="2" type="primary">FGENESH: predicted gene_11.266</name>
    <name evidence="2" type="ORF">BN2166_0057700</name>
</gene>
<dbReference type="Pfam" id="PF00702">
    <property type="entry name" value="Hydrolase"/>
    <property type="match status" value="1"/>
</dbReference>
<dbReference type="Proteomes" id="UP000199069">
    <property type="component" value="Unassembled WGS sequence"/>
</dbReference>